<dbReference type="AlphaFoldDB" id="A0A455U6E4"/>
<dbReference type="KEGG" id="hsr:HSBAA_30360"/>
<evidence type="ECO:0000256" key="1">
    <source>
        <dbReference type="SAM" id="Phobius"/>
    </source>
</evidence>
<sequence>MVTYEKKDMPNQLTFRAFPVEMGSNYRVSAVNAIKLLFSIPLGIIRAVQVSWLMLREHLADSDLVTALLALYGMFIVGPVAVLVLVFDGLLCAAKGRLSSVTFEQSAAK</sequence>
<evidence type="ECO:0000313" key="3">
    <source>
        <dbReference type="Proteomes" id="UP000320231"/>
    </source>
</evidence>
<protein>
    <submittedName>
        <fullName evidence="2">Uncharacterized protein</fullName>
    </submittedName>
</protein>
<name>A0A455U6E4_9GAMM</name>
<keyword evidence="1" id="KW-1133">Transmembrane helix</keyword>
<reference evidence="2 3" key="1">
    <citation type="journal article" date="2019" name="Microbiol. Resour. Announc.">
        <title>Complete Genome Sequence of Halomonas sulfidaeris Strain Esulfide1 Isolated from a Metal Sulfide Rock at a Depth of 2,200 Meters, Obtained Using Nanopore Sequencing.</title>
        <authorList>
            <person name="Saito M."/>
            <person name="Nishigata A."/>
            <person name="Galipon J."/>
            <person name="Arakawa K."/>
        </authorList>
    </citation>
    <scope>NUCLEOTIDE SEQUENCE [LARGE SCALE GENOMIC DNA]</scope>
    <source>
        <strain evidence="2 3">ATCC BAA-803</strain>
    </source>
</reference>
<dbReference type="EMBL" id="AP019514">
    <property type="protein sequence ID" value="BBI61730.1"/>
    <property type="molecule type" value="Genomic_DNA"/>
</dbReference>
<accession>A0A455U6E4</accession>
<proteinExistence type="predicted"/>
<organism evidence="2 3">
    <name type="scientific">Vreelandella sulfidaeris</name>
    <dbReference type="NCBI Taxonomy" id="115553"/>
    <lineage>
        <taxon>Bacteria</taxon>
        <taxon>Pseudomonadati</taxon>
        <taxon>Pseudomonadota</taxon>
        <taxon>Gammaproteobacteria</taxon>
        <taxon>Oceanospirillales</taxon>
        <taxon>Halomonadaceae</taxon>
        <taxon>Vreelandella</taxon>
    </lineage>
</organism>
<evidence type="ECO:0000313" key="2">
    <source>
        <dbReference type="EMBL" id="BBI61730.1"/>
    </source>
</evidence>
<dbReference type="Proteomes" id="UP000320231">
    <property type="component" value="Chromosome"/>
</dbReference>
<keyword evidence="1" id="KW-0812">Transmembrane</keyword>
<feature type="transmembrane region" description="Helical" evidence="1">
    <location>
        <begin position="67"/>
        <end position="87"/>
    </location>
</feature>
<keyword evidence="1" id="KW-0472">Membrane</keyword>
<gene>
    <name evidence="2" type="ORF">HSBAA_30360</name>
</gene>
<feature type="transmembrane region" description="Helical" evidence="1">
    <location>
        <begin position="36"/>
        <end position="55"/>
    </location>
</feature>